<protein>
    <recommendedName>
        <fullName evidence="4 19">Peroxidase</fullName>
        <ecNumber evidence="4 19">1.11.1.7</ecNumber>
    </recommendedName>
</protein>
<feature type="binding site" evidence="16">
    <location>
        <position position="106"/>
    </location>
    <ligand>
        <name>Ca(2+)</name>
        <dbReference type="ChEBI" id="CHEBI:29108"/>
        <label>1</label>
    </ligand>
</feature>
<evidence type="ECO:0000256" key="6">
    <source>
        <dbReference type="ARBA" id="ARBA00022559"/>
    </source>
</evidence>
<feature type="chain" id="PRO_5041771033" description="Peroxidase" evidence="19">
    <location>
        <begin position="24"/>
        <end position="347"/>
    </location>
</feature>
<evidence type="ECO:0000313" key="21">
    <source>
        <dbReference type="EMBL" id="WOG88182.1"/>
    </source>
</evidence>
<evidence type="ECO:0000256" key="16">
    <source>
        <dbReference type="PIRSR" id="PIRSR600823-3"/>
    </source>
</evidence>
<dbReference type="PROSITE" id="PS00435">
    <property type="entry name" value="PEROXIDASE_1"/>
    <property type="match status" value="1"/>
</dbReference>
<reference evidence="21" key="2">
    <citation type="submission" date="2022-03" db="EMBL/GenBank/DDBJ databases">
        <title>Draft title - Genomic analysis of global carrot germplasm unveils the trajectory of domestication and the origin of high carotenoid orange carrot.</title>
        <authorList>
            <person name="Iorizzo M."/>
            <person name="Ellison S."/>
            <person name="Senalik D."/>
            <person name="Macko-Podgorni A."/>
            <person name="Grzebelus D."/>
            <person name="Bostan H."/>
            <person name="Rolling W."/>
            <person name="Curaba J."/>
            <person name="Simon P."/>
        </authorList>
    </citation>
    <scope>NUCLEOTIDE SEQUENCE</scope>
    <source>
        <tissue evidence="21">Leaf</tissue>
    </source>
</reference>
<dbReference type="CDD" id="cd00693">
    <property type="entry name" value="secretory_peroxidase"/>
    <property type="match status" value="1"/>
</dbReference>
<feature type="binding site" evidence="16">
    <location>
        <position position="90"/>
    </location>
    <ligand>
        <name>Ca(2+)</name>
        <dbReference type="ChEBI" id="CHEBI:29108"/>
        <label>1</label>
    </ligand>
</feature>
<dbReference type="InterPro" id="IPR033905">
    <property type="entry name" value="Secretory_peroxidase"/>
</dbReference>
<evidence type="ECO:0000256" key="18">
    <source>
        <dbReference type="PIRSR" id="PIRSR600823-5"/>
    </source>
</evidence>
<keyword evidence="5 19" id="KW-0964">Secreted</keyword>
<feature type="binding site" evidence="16">
    <location>
        <position position="88"/>
    </location>
    <ligand>
        <name>Ca(2+)</name>
        <dbReference type="ChEBI" id="CHEBI:29108"/>
        <label>1</label>
    </ligand>
</feature>
<keyword evidence="7 19" id="KW-0349">Heme</keyword>
<dbReference type="PROSITE" id="PS00436">
    <property type="entry name" value="PEROXIDASE_2"/>
    <property type="match status" value="1"/>
</dbReference>
<dbReference type="InterPro" id="IPR019793">
    <property type="entry name" value="Peroxidases_heam-ligand_BS"/>
</dbReference>
<keyword evidence="8 16" id="KW-0479">Metal-binding</keyword>
<keyword evidence="12 18" id="KW-1015">Disulfide bond</keyword>
<dbReference type="GO" id="GO:0042744">
    <property type="term" value="P:hydrogen peroxide catabolic process"/>
    <property type="evidence" value="ECO:0007669"/>
    <property type="project" value="UniProtKB-KW"/>
</dbReference>
<feature type="disulfide bond" evidence="18">
    <location>
        <begin position="51"/>
        <end position="134"/>
    </location>
</feature>
<comment type="similarity">
    <text evidence="3">Belongs to the peroxidase family. Ascorbate peroxidase subfamily.</text>
</comment>
<feature type="binding site" evidence="16">
    <location>
        <position position="273"/>
    </location>
    <ligand>
        <name>Ca(2+)</name>
        <dbReference type="ChEBI" id="CHEBI:29108"/>
        <label>2</label>
    </ligand>
</feature>
<evidence type="ECO:0000259" key="20">
    <source>
        <dbReference type="PROSITE" id="PS50873"/>
    </source>
</evidence>
<evidence type="ECO:0000256" key="13">
    <source>
        <dbReference type="ARBA" id="ARBA00023324"/>
    </source>
</evidence>
<dbReference type="FunFam" id="1.10.420.10:FF:000001">
    <property type="entry name" value="Peroxidase"/>
    <property type="match status" value="1"/>
</dbReference>
<keyword evidence="6 19" id="KW-0575">Peroxidase</keyword>
<feature type="site" description="Transition state stabilizer" evidence="17">
    <location>
        <position position="78"/>
    </location>
</feature>
<dbReference type="GO" id="GO:0005576">
    <property type="term" value="C:extracellular region"/>
    <property type="evidence" value="ECO:0007669"/>
    <property type="project" value="UniProtKB-SubCell"/>
</dbReference>
<dbReference type="EMBL" id="CP093344">
    <property type="protein sequence ID" value="WOG88182.1"/>
    <property type="molecule type" value="Genomic_DNA"/>
</dbReference>
<comment type="subcellular location">
    <subcellularLocation>
        <location evidence="19">Secreted</location>
    </subcellularLocation>
</comment>
<evidence type="ECO:0000256" key="1">
    <source>
        <dbReference type="ARBA" id="ARBA00000189"/>
    </source>
</evidence>
<feature type="binding site" evidence="16">
    <location>
        <position position="86"/>
    </location>
    <ligand>
        <name>Ca(2+)</name>
        <dbReference type="ChEBI" id="CHEBI:29108"/>
        <label>1</label>
    </ligand>
</feature>
<gene>
    <name evidence="21" type="ORF">DCAR_0207416</name>
</gene>
<feature type="binding site" description="axial binding residue" evidence="16">
    <location>
        <position position="212"/>
    </location>
    <ligand>
        <name>heme b</name>
        <dbReference type="ChEBI" id="CHEBI:60344"/>
    </ligand>
    <ligandPart>
        <name>Fe</name>
        <dbReference type="ChEBI" id="CHEBI:18248"/>
    </ligandPart>
</feature>
<comment type="function">
    <text evidence="2">Removal of H(2)O(2), oxidation of toxic reductants, biosynthesis and degradation of lignin, suberization, auxin catabolism, response to environmental stresses such as wounding, pathogen attack and oxidative stress. These functions might be dependent on each isozyme/isoform in each plant tissue.</text>
</comment>
<dbReference type="Gene3D" id="1.10.420.10">
    <property type="entry name" value="Peroxidase, domain 2"/>
    <property type="match status" value="1"/>
</dbReference>
<dbReference type="InterPro" id="IPR010255">
    <property type="entry name" value="Haem_peroxidase_sf"/>
</dbReference>
<dbReference type="KEGG" id="dcr:108206954"/>
<keyword evidence="11 16" id="KW-0408">Iron</keyword>
<comment type="cofactor">
    <cofactor evidence="16 19">
        <name>Ca(2+)</name>
        <dbReference type="ChEBI" id="CHEBI:29108"/>
    </cofactor>
    <text evidence="16 19">Binds 2 calcium ions per subunit.</text>
</comment>
<dbReference type="InterPro" id="IPR019794">
    <property type="entry name" value="Peroxidases_AS"/>
</dbReference>
<comment type="similarity">
    <text evidence="19">Belongs to the peroxidase family. Classical plant (class III) peroxidase subfamily.</text>
</comment>
<evidence type="ECO:0000256" key="10">
    <source>
        <dbReference type="ARBA" id="ARBA00023002"/>
    </source>
</evidence>
<dbReference type="PRINTS" id="PR00461">
    <property type="entry name" value="PLPEROXIDASE"/>
</dbReference>
<dbReference type="GO" id="GO:0006979">
    <property type="term" value="P:response to oxidative stress"/>
    <property type="evidence" value="ECO:0007669"/>
    <property type="project" value="UniProtKB-UniRule"/>
</dbReference>
<feature type="disulfide bond" evidence="18">
    <location>
        <begin position="84"/>
        <end position="89"/>
    </location>
</feature>
<feature type="disulfide bond" evidence="18">
    <location>
        <begin position="219"/>
        <end position="251"/>
    </location>
</feature>
<evidence type="ECO:0000256" key="19">
    <source>
        <dbReference type="RuleBase" id="RU362060"/>
    </source>
</evidence>
<dbReference type="Pfam" id="PF00141">
    <property type="entry name" value="peroxidase"/>
    <property type="match status" value="1"/>
</dbReference>
<sequence>MSLSLVPYSLITILLILPLTSYSLNMSTSSATTPARRAPRQLSVDYYARTCPHVEQLVATVTSQQFREVPVSGPATIRLFFHDCFVEGCDGSVLISTKPGSKQWAEKDAEDNKDLAVEAFDSINKAKSLLETKCPGVVSCADILAIAARDFVHLAGGPYYPVKKGRWDGRFSLASNVNLNVPHSNSTVNELIKLFASKGLTPDDLVVLSGAHTIGFSHCKNFVNRLYDYKGTKQPDPSIDPRLLKALRMSCPPFGRSGTVVAPFDVTTPFLFDNAYYQNLEARLGLLTSDQQLFFDARTKPMVQALAKDKQRFFQAFSVAMDKMGSIGVKRGRKHGEKRKYCSVHAL</sequence>
<dbReference type="GO" id="GO:0020037">
    <property type="term" value="F:heme binding"/>
    <property type="evidence" value="ECO:0007669"/>
    <property type="project" value="UniProtKB-UniRule"/>
</dbReference>
<name>A0AAF0WER0_DAUCS</name>
<evidence type="ECO:0000256" key="15">
    <source>
        <dbReference type="PIRSR" id="PIRSR600823-2"/>
    </source>
</evidence>
<reference evidence="21" key="1">
    <citation type="journal article" date="2016" name="Nat. Genet.">
        <title>A high-quality carrot genome assembly provides new insights into carotenoid accumulation and asterid genome evolution.</title>
        <authorList>
            <person name="Iorizzo M."/>
            <person name="Ellison S."/>
            <person name="Senalik D."/>
            <person name="Zeng P."/>
            <person name="Satapoomin P."/>
            <person name="Huang J."/>
            <person name="Bowman M."/>
            <person name="Iovene M."/>
            <person name="Sanseverino W."/>
            <person name="Cavagnaro P."/>
            <person name="Yildiz M."/>
            <person name="Macko-Podgorni A."/>
            <person name="Moranska E."/>
            <person name="Grzebelus E."/>
            <person name="Grzebelus D."/>
            <person name="Ashrafi H."/>
            <person name="Zheng Z."/>
            <person name="Cheng S."/>
            <person name="Spooner D."/>
            <person name="Van Deynze A."/>
            <person name="Simon P."/>
        </authorList>
    </citation>
    <scope>NUCLEOTIDE SEQUENCE</scope>
    <source>
        <tissue evidence="21">Leaf</tissue>
    </source>
</reference>
<dbReference type="GO" id="GO:0140825">
    <property type="term" value="F:lactoperoxidase activity"/>
    <property type="evidence" value="ECO:0007669"/>
    <property type="project" value="UniProtKB-EC"/>
</dbReference>
<feature type="binding site" evidence="16">
    <location>
        <position position="83"/>
    </location>
    <ligand>
        <name>Ca(2+)</name>
        <dbReference type="ChEBI" id="CHEBI:29108"/>
        <label>1</label>
    </ligand>
</feature>
<evidence type="ECO:0000313" key="22">
    <source>
        <dbReference type="Proteomes" id="UP000077755"/>
    </source>
</evidence>
<keyword evidence="19" id="KW-0732">Signal</keyword>
<feature type="disulfide bond" evidence="18">
    <location>
        <begin position="140"/>
        <end position="342"/>
    </location>
</feature>
<comment type="cofactor">
    <cofactor evidence="16 19">
        <name>heme b</name>
        <dbReference type="ChEBI" id="CHEBI:60344"/>
    </cofactor>
    <text evidence="16 19">Binds 1 heme b (iron(II)-protoporphyrin IX) group per subunit.</text>
</comment>
<feature type="domain" description="Plant heme peroxidase family profile" evidence="20">
    <location>
        <begin position="41"/>
        <end position="346"/>
    </location>
</feature>
<evidence type="ECO:0000256" key="5">
    <source>
        <dbReference type="ARBA" id="ARBA00022525"/>
    </source>
</evidence>
<evidence type="ECO:0000256" key="11">
    <source>
        <dbReference type="ARBA" id="ARBA00023004"/>
    </source>
</evidence>
<accession>A0AAF0WER0</accession>
<dbReference type="InterPro" id="IPR000823">
    <property type="entry name" value="Peroxidase_pln"/>
</dbReference>
<feature type="binding site" evidence="16">
    <location>
        <position position="92"/>
    </location>
    <ligand>
        <name>Ca(2+)</name>
        <dbReference type="ChEBI" id="CHEBI:29108"/>
        <label>1</label>
    </ligand>
</feature>
<evidence type="ECO:0000256" key="17">
    <source>
        <dbReference type="PIRSR" id="PIRSR600823-4"/>
    </source>
</evidence>
<evidence type="ECO:0000256" key="12">
    <source>
        <dbReference type="ARBA" id="ARBA00023157"/>
    </source>
</evidence>
<evidence type="ECO:0000256" key="8">
    <source>
        <dbReference type="ARBA" id="ARBA00022723"/>
    </source>
</evidence>
<feature type="binding site" evidence="16">
    <location>
        <position position="268"/>
    </location>
    <ligand>
        <name>Ca(2+)</name>
        <dbReference type="ChEBI" id="CHEBI:29108"/>
        <label>2</label>
    </ligand>
</feature>
<organism evidence="21 22">
    <name type="scientific">Daucus carota subsp. sativus</name>
    <name type="common">Carrot</name>
    <dbReference type="NCBI Taxonomy" id="79200"/>
    <lineage>
        <taxon>Eukaryota</taxon>
        <taxon>Viridiplantae</taxon>
        <taxon>Streptophyta</taxon>
        <taxon>Embryophyta</taxon>
        <taxon>Tracheophyta</taxon>
        <taxon>Spermatophyta</taxon>
        <taxon>Magnoliopsida</taxon>
        <taxon>eudicotyledons</taxon>
        <taxon>Gunneridae</taxon>
        <taxon>Pentapetalae</taxon>
        <taxon>asterids</taxon>
        <taxon>campanulids</taxon>
        <taxon>Apiales</taxon>
        <taxon>Apiaceae</taxon>
        <taxon>Apioideae</taxon>
        <taxon>Scandiceae</taxon>
        <taxon>Daucinae</taxon>
        <taxon>Daucus</taxon>
        <taxon>Daucus sect. Daucus</taxon>
    </lineage>
</organism>
<keyword evidence="9 16" id="KW-0106">Calcium</keyword>
<feature type="active site" description="Proton acceptor" evidence="14">
    <location>
        <position position="82"/>
    </location>
</feature>
<comment type="catalytic activity">
    <reaction evidence="1 19">
        <text>2 a phenolic donor + H2O2 = 2 a phenolic radical donor + 2 H2O</text>
        <dbReference type="Rhea" id="RHEA:56136"/>
        <dbReference type="ChEBI" id="CHEBI:15377"/>
        <dbReference type="ChEBI" id="CHEBI:16240"/>
        <dbReference type="ChEBI" id="CHEBI:139520"/>
        <dbReference type="ChEBI" id="CHEBI:139521"/>
        <dbReference type="EC" id="1.11.1.7"/>
    </reaction>
</comment>
<evidence type="ECO:0000256" key="9">
    <source>
        <dbReference type="ARBA" id="ARBA00022837"/>
    </source>
</evidence>
<dbReference type="SUPFAM" id="SSF48113">
    <property type="entry name" value="Heme-dependent peroxidases"/>
    <property type="match status" value="1"/>
</dbReference>
<dbReference type="PRINTS" id="PR00458">
    <property type="entry name" value="PEROXIDASE"/>
</dbReference>
<dbReference type="InterPro" id="IPR002016">
    <property type="entry name" value="Haem_peroxidase"/>
</dbReference>
<proteinExistence type="inferred from homology"/>
<evidence type="ECO:0000256" key="2">
    <source>
        <dbReference type="ARBA" id="ARBA00002322"/>
    </source>
</evidence>
<keyword evidence="22" id="KW-1185">Reference proteome</keyword>
<feature type="signal peptide" evidence="19">
    <location>
        <begin position="1"/>
        <end position="23"/>
    </location>
</feature>
<feature type="binding site" evidence="16">
    <location>
        <position position="213"/>
    </location>
    <ligand>
        <name>Ca(2+)</name>
        <dbReference type="ChEBI" id="CHEBI:29108"/>
        <label>2</label>
    </ligand>
</feature>
<feature type="binding site" evidence="16">
    <location>
        <position position="265"/>
    </location>
    <ligand>
        <name>Ca(2+)</name>
        <dbReference type="ChEBI" id="CHEBI:29108"/>
        <label>2</label>
    </ligand>
</feature>
<dbReference type="PANTHER" id="PTHR31517:SF59">
    <property type="entry name" value="PEROXIDASE"/>
    <property type="match status" value="1"/>
</dbReference>
<evidence type="ECO:0000256" key="7">
    <source>
        <dbReference type="ARBA" id="ARBA00022617"/>
    </source>
</evidence>
<evidence type="ECO:0000256" key="3">
    <source>
        <dbReference type="ARBA" id="ARBA00006873"/>
    </source>
</evidence>
<keyword evidence="13 19" id="KW-0376">Hydrogen peroxide</keyword>
<dbReference type="EC" id="1.11.1.7" evidence="4 19"/>
<dbReference type="AlphaFoldDB" id="A0AAF0WER0"/>
<evidence type="ECO:0000256" key="4">
    <source>
        <dbReference type="ARBA" id="ARBA00012313"/>
    </source>
</evidence>
<keyword evidence="10 19" id="KW-0560">Oxidoreductase</keyword>
<dbReference type="PANTHER" id="PTHR31517">
    <property type="match status" value="1"/>
</dbReference>
<dbReference type="Proteomes" id="UP000077755">
    <property type="component" value="Chromosome 2"/>
</dbReference>
<dbReference type="Gene3D" id="1.10.520.10">
    <property type="match status" value="1"/>
</dbReference>
<dbReference type="FunFam" id="1.10.520.10:FF:000008">
    <property type="entry name" value="Peroxidase"/>
    <property type="match status" value="1"/>
</dbReference>
<dbReference type="PROSITE" id="PS50873">
    <property type="entry name" value="PEROXIDASE_4"/>
    <property type="match status" value="1"/>
</dbReference>
<evidence type="ECO:0000256" key="14">
    <source>
        <dbReference type="PIRSR" id="PIRSR600823-1"/>
    </source>
</evidence>
<dbReference type="GO" id="GO:0046872">
    <property type="term" value="F:metal ion binding"/>
    <property type="evidence" value="ECO:0007669"/>
    <property type="project" value="UniProtKB-UniRule"/>
</dbReference>
<feature type="binding site" evidence="15">
    <location>
        <position position="182"/>
    </location>
    <ligand>
        <name>substrate</name>
    </ligand>
</feature>